<evidence type="ECO:0000256" key="7">
    <source>
        <dbReference type="ARBA" id="ARBA00029321"/>
    </source>
</evidence>
<dbReference type="GO" id="GO:0005829">
    <property type="term" value="C:cytosol"/>
    <property type="evidence" value="ECO:0007669"/>
    <property type="project" value="TreeGrafter"/>
</dbReference>
<dbReference type="PROSITE" id="PS51463">
    <property type="entry name" value="P_GLUCOSE_ISOMERASE_3"/>
    <property type="match status" value="1"/>
</dbReference>
<dbReference type="InterPro" id="IPR001672">
    <property type="entry name" value="G6P_Isomerase"/>
</dbReference>
<evidence type="ECO:0000313" key="11">
    <source>
        <dbReference type="EMBL" id="MBC8543678.1"/>
    </source>
</evidence>
<evidence type="ECO:0000256" key="8">
    <source>
        <dbReference type="HAMAP-Rule" id="MF_00473"/>
    </source>
</evidence>
<keyword evidence="10" id="KW-0175">Coiled coil</keyword>
<feature type="coiled-coil region" evidence="10">
    <location>
        <begin position="30"/>
        <end position="57"/>
    </location>
</feature>
<dbReference type="Pfam" id="PF00342">
    <property type="entry name" value="PGI"/>
    <property type="match status" value="1"/>
</dbReference>
<dbReference type="GO" id="GO:0004347">
    <property type="term" value="F:glucose-6-phosphate isomerase activity"/>
    <property type="evidence" value="ECO:0007669"/>
    <property type="project" value="UniProtKB-UniRule"/>
</dbReference>
<dbReference type="CDD" id="cd05015">
    <property type="entry name" value="SIS_PGI_1"/>
    <property type="match status" value="1"/>
</dbReference>
<dbReference type="FunFam" id="3.40.50.10490:FF:000071">
    <property type="entry name" value="Glucose-6-phosphate isomerase"/>
    <property type="match status" value="1"/>
</dbReference>
<evidence type="ECO:0000256" key="4">
    <source>
        <dbReference type="ARBA" id="ARBA00022490"/>
    </source>
</evidence>
<dbReference type="InterPro" id="IPR035482">
    <property type="entry name" value="SIS_PGI_2"/>
</dbReference>
<feature type="active site" description="Proton donor" evidence="8">
    <location>
        <position position="304"/>
    </location>
</feature>
<gene>
    <name evidence="8" type="primary">pgi</name>
    <name evidence="11" type="ORF">H8730_08985</name>
</gene>
<evidence type="ECO:0000256" key="2">
    <source>
        <dbReference type="ARBA" id="ARBA00006604"/>
    </source>
</evidence>
<protein>
    <recommendedName>
        <fullName evidence="8">Glucose-6-phosphate isomerase</fullName>
        <shortName evidence="8">GPI</shortName>
        <ecNumber evidence="8">5.3.1.9</ecNumber>
    </recommendedName>
    <alternativeName>
        <fullName evidence="8">Phosphoglucose isomerase</fullName>
        <shortName evidence="8">PGI</shortName>
    </alternativeName>
    <alternativeName>
        <fullName evidence="8">Phosphohexose isomerase</fullName>
        <shortName evidence="8">PHI</shortName>
    </alternativeName>
</protein>
<dbReference type="Gene3D" id="3.40.50.10490">
    <property type="entry name" value="Glucose-6-phosphate isomerase like protein, domain 1"/>
    <property type="match status" value="2"/>
</dbReference>
<evidence type="ECO:0000256" key="10">
    <source>
        <dbReference type="SAM" id="Coils"/>
    </source>
</evidence>
<dbReference type="GO" id="GO:0097367">
    <property type="term" value="F:carbohydrate derivative binding"/>
    <property type="evidence" value="ECO:0007669"/>
    <property type="project" value="InterPro"/>
</dbReference>
<dbReference type="FunFam" id="3.40.50.10490:FF:000016">
    <property type="entry name" value="Glucose-6-phosphate isomerase"/>
    <property type="match status" value="1"/>
</dbReference>
<dbReference type="Proteomes" id="UP000657006">
    <property type="component" value="Unassembled WGS sequence"/>
</dbReference>
<dbReference type="PANTHER" id="PTHR11469:SF1">
    <property type="entry name" value="GLUCOSE-6-PHOSPHATE ISOMERASE"/>
    <property type="match status" value="1"/>
</dbReference>
<dbReference type="PANTHER" id="PTHR11469">
    <property type="entry name" value="GLUCOSE-6-PHOSPHATE ISOMERASE"/>
    <property type="match status" value="1"/>
</dbReference>
<dbReference type="HAMAP" id="MF_00473">
    <property type="entry name" value="G6P_isomerase"/>
    <property type="match status" value="1"/>
</dbReference>
<comment type="subcellular location">
    <subcellularLocation>
        <location evidence="8">Cytoplasm</location>
    </subcellularLocation>
</comment>
<dbReference type="AlphaFoldDB" id="A0A926I1Q7"/>
<organism evidence="11 12">
    <name type="scientific">Bianquea renquensis</name>
    <dbReference type="NCBI Taxonomy" id="2763661"/>
    <lineage>
        <taxon>Bacteria</taxon>
        <taxon>Bacillati</taxon>
        <taxon>Bacillota</taxon>
        <taxon>Clostridia</taxon>
        <taxon>Eubacteriales</taxon>
        <taxon>Bianqueaceae</taxon>
        <taxon>Bianquea</taxon>
    </lineage>
</organism>
<dbReference type="InterPro" id="IPR035476">
    <property type="entry name" value="SIS_PGI_1"/>
</dbReference>
<keyword evidence="5 8" id="KW-0324">Glycolysis</keyword>
<keyword evidence="6 8" id="KW-0413">Isomerase</keyword>
<feature type="active site" evidence="8">
    <location>
        <position position="333"/>
    </location>
</feature>
<dbReference type="InterPro" id="IPR018189">
    <property type="entry name" value="Phosphoglucose_isomerase_CS"/>
</dbReference>
<comment type="catalytic activity">
    <reaction evidence="7 8 9">
        <text>alpha-D-glucose 6-phosphate = beta-D-fructose 6-phosphate</text>
        <dbReference type="Rhea" id="RHEA:11816"/>
        <dbReference type="ChEBI" id="CHEBI:57634"/>
        <dbReference type="ChEBI" id="CHEBI:58225"/>
        <dbReference type="EC" id="5.3.1.9"/>
    </reaction>
</comment>
<dbReference type="EMBL" id="JACRSQ010000011">
    <property type="protein sequence ID" value="MBC8543678.1"/>
    <property type="molecule type" value="Genomic_DNA"/>
</dbReference>
<evidence type="ECO:0000313" key="12">
    <source>
        <dbReference type="Proteomes" id="UP000657006"/>
    </source>
</evidence>
<feature type="active site" evidence="8">
    <location>
        <position position="447"/>
    </location>
</feature>
<dbReference type="PRINTS" id="PR00662">
    <property type="entry name" value="G6PISOMERASE"/>
</dbReference>
<proteinExistence type="inferred from homology"/>
<evidence type="ECO:0000256" key="3">
    <source>
        <dbReference type="ARBA" id="ARBA00022432"/>
    </source>
</evidence>
<dbReference type="GO" id="GO:0006096">
    <property type="term" value="P:glycolytic process"/>
    <property type="evidence" value="ECO:0007669"/>
    <property type="project" value="UniProtKB-UniRule"/>
</dbReference>
<keyword evidence="3 8" id="KW-0312">Gluconeogenesis</keyword>
<dbReference type="SUPFAM" id="SSF53697">
    <property type="entry name" value="SIS domain"/>
    <property type="match status" value="1"/>
</dbReference>
<dbReference type="GO" id="GO:0051156">
    <property type="term" value="P:glucose 6-phosphate metabolic process"/>
    <property type="evidence" value="ECO:0007669"/>
    <property type="project" value="TreeGrafter"/>
</dbReference>
<evidence type="ECO:0000256" key="5">
    <source>
        <dbReference type="ARBA" id="ARBA00023152"/>
    </source>
</evidence>
<dbReference type="PROSITE" id="PS00174">
    <property type="entry name" value="P_GLUCOSE_ISOMERASE_2"/>
    <property type="match status" value="1"/>
</dbReference>
<comment type="pathway">
    <text evidence="8">Carbohydrate biosynthesis; gluconeogenesis.</text>
</comment>
<evidence type="ECO:0000256" key="9">
    <source>
        <dbReference type="RuleBase" id="RU000612"/>
    </source>
</evidence>
<comment type="caution">
    <text evidence="11">The sequence shown here is derived from an EMBL/GenBank/DDBJ whole genome shotgun (WGS) entry which is preliminary data.</text>
</comment>
<comment type="similarity">
    <text evidence="2 8 9">Belongs to the GPI family.</text>
</comment>
<dbReference type="GO" id="GO:0006094">
    <property type="term" value="P:gluconeogenesis"/>
    <property type="evidence" value="ECO:0007669"/>
    <property type="project" value="UniProtKB-UniRule"/>
</dbReference>
<accession>A0A926I1Q7</accession>
<sequence>MSAYMNEDFQEKMKLRLNFNNMMEAFVGEKGIQEEEIAAIAAEIEDAEKAMVAKRANGGMDWRDLPYNQDQVVEDILEYAAWAKEEFDAFVVLGIGGSALGPIALQQALNHPYYNELSKEKRGGWPKFYVADNVDPERLVYLFQTIDPARTLFNVTSKSGGTSETMSQFMIIKSMLEEQLGKEEAAKHIVCTTDAEKGNLRPICDQEGYKSFVIPAGVGGRFSELTPVGLLPAAMTGIDIKELLAGAAFMDEQCKEEDTYRNIGHMYGILSYLAMKQGKNIQVMMPYADSLKYMADWFAQLWAESLGKKYNNDGQEVFAGQTPVKALGVTDQHSQVQLYAEGPFDKMIVFLGVDQYREEIVIPKIYGEIPSLGFLGGASHSQLIQTEQMATEYALLKAGKMNMTLTVPQVNAFTMGELLYLFEVATAFAGELLQINAFDQPGVEGGKNATYAMFGRPGYEDVKKELDSRPEADARFII</sequence>
<dbReference type="RefSeq" id="WP_177717929.1">
    <property type="nucleotide sequence ID" value="NZ_JACRSQ010000011.1"/>
</dbReference>
<dbReference type="CDD" id="cd05016">
    <property type="entry name" value="SIS_PGI_2"/>
    <property type="match status" value="1"/>
</dbReference>
<comment type="pathway">
    <text evidence="1 8 9">Carbohydrate degradation; glycolysis; D-glyceraldehyde 3-phosphate and glycerone phosphate from D-glucose: step 2/4.</text>
</comment>
<keyword evidence="12" id="KW-1185">Reference proteome</keyword>
<evidence type="ECO:0000256" key="6">
    <source>
        <dbReference type="ARBA" id="ARBA00023235"/>
    </source>
</evidence>
<dbReference type="EC" id="5.3.1.9" evidence="8"/>
<name>A0A926I1Q7_9FIRM</name>
<keyword evidence="4 8" id="KW-0963">Cytoplasm</keyword>
<dbReference type="InterPro" id="IPR046348">
    <property type="entry name" value="SIS_dom_sf"/>
</dbReference>
<comment type="function">
    <text evidence="8">Catalyzes the reversible isomerization of glucose-6-phosphate to fructose-6-phosphate.</text>
</comment>
<reference evidence="11" key="1">
    <citation type="submission" date="2020-08" db="EMBL/GenBank/DDBJ databases">
        <title>Genome public.</title>
        <authorList>
            <person name="Liu C."/>
            <person name="Sun Q."/>
        </authorList>
    </citation>
    <scope>NUCLEOTIDE SEQUENCE</scope>
    <source>
        <strain evidence="11">NSJ-32</strain>
    </source>
</reference>
<dbReference type="GO" id="GO:0048029">
    <property type="term" value="F:monosaccharide binding"/>
    <property type="evidence" value="ECO:0007669"/>
    <property type="project" value="TreeGrafter"/>
</dbReference>
<evidence type="ECO:0000256" key="1">
    <source>
        <dbReference type="ARBA" id="ARBA00004926"/>
    </source>
</evidence>